<keyword evidence="4" id="KW-1185">Reference proteome</keyword>
<organism evidence="3 4">
    <name type="scientific">Tothia fuscella</name>
    <dbReference type="NCBI Taxonomy" id="1048955"/>
    <lineage>
        <taxon>Eukaryota</taxon>
        <taxon>Fungi</taxon>
        <taxon>Dikarya</taxon>
        <taxon>Ascomycota</taxon>
        <taxon>Pezizomycotina</taxon>
        <taxon>Dothideomycetes</taxon>
        <taxon>Pleosporomycetidae</taxon>
        <taxon>Venturiales</taxon>
        <taxon>Cylindrosympodiaceae</taxon>
        <taxon>Tothia</taxon>
    </lineage>
</organism>
<protein>
    <recommendedName>
        <fullName evidence="2">DUF7730 domain-containing protein</fullName>
    </recommendedName>
</protein>
<keyword evidence="1" id="KW-0732">Signal</keyword>
<dbReference type="Proteomes" id="UP000800235">
    <property type="component" value="Unassembled WGS sequence"/>
</dbReference>
<proteinExistence type="predicted"/>
<dbReference type="EMBL" id="MU007029">
    <property type="protein sequence ID" value="KAF2431843.1"/>
    <property type="molecule type" value="Genomic_DNA"/>
</dbReference>
<dbReference type="Pfam" id="PF24864">
    <property type="entry name" value="DUF7730"/>
    <property type="match status" value="1"/>
</dbReference>
<feature type="signal peptide" evidence="1">
    <location>
        <begin position="1"/>
        <end position="23"/>
    </location>
</feature>
<dbReference type="PANTHER" id="PTHR38790">
    <property type="entry name" value="2EXR DOMAIN-CONTAINING PROTEIN-RELATED"/>
    <property type="match status" value="1"/>
</dbReference>
<accession>A0A9P4U0E3</accession>
<evidence type="ECO:0000259" key="2">
    <source>
        <dbReference type="Pfam" id="PF24864"/>
    </source>
</evidence>
<evidence type="ECO:0000313" key="3">
    <source>
        <dbReference type="EMBL" id="KAF2431843.1"/>
    </source>
</evidence>
<reference evidence="3" key="1">
    <citation type="journal article" date="2020" name="Stud. Mycol.">
        <title>101 Dothideomycetes genomes: a test case for predicting lifestyles and emergence of pathogens.</title>
        <authorList>
            <person name="Haridas S."/>
            <person name="Albert R."/>
            <person name="Binder M."/>
            <person name="Bloem J."/>
            <person name="Labutti K."/>
            <person name="Salamov A."/>
            <person name="Andreopoulos B."/>
            <person name="Baker S."/>
            <person name="Barry K."/>
            <person name="Bills G."/>
            <person name="Bluhm B."/>
            <person name="Cannon C."/>
            <person name="Castanera R."/>
            <person name="Culley D."/>
            <person name="Daum C."/>
            <person name="Ezra D."/>
            <person name="Gonzalez J."/>
            <person name="Henrissat B."/>
            <person name="Kuo A."/>
            <person name="Liang C."/>
            <person name="Lipzen A."/>
            <person name="Lutzoni F."/>
            <person name="Magnuson J."/>
            <person name="Mondo S."/>
            <person name="Nolan M."/>
            <person name="Ohm R."/>
            <person name="Pangilinan J."/>
            <person name="Park H.-J."/>
            <person name="Ramirez L."/>
            <person name="Alfaro M."/>
            <person name="Sun H."/>
            <person name="Tritt A."/>
            <person name="Yoshinaga Y."/>
            <person name="Zwiers L.-H."/>
            <person name="Turgeon B."/>
            <person name="Goodwin S."/>
            <person name="Spatafora J."/>
            <person name="Crous P."/>
            <person name="Grigoriev I."/>
        </authorList>
    </citation>
    <scope>NUCLEOTIDE SEQUENCE</scope>
    <source>
        <strain evidence="3">CBS 130266</strain>
    </source>
</reference>
<dbReference type="OrthoDB" id="4757095at2759"/>
<gene>
    <name evidence="3" type="ORF">EJ08DRAFT_695995</name>
</gene>
<dbReference type="InterPro" id="IPR056632">
    <property type="entry name" value="DUF7730"/>
</dbReference>
<feature type="chain" id="PRO_5040167540" description="DUF7730 domain-containing protein" evidence="1">
    <location>
        <begin position="24"/>
        <end position="312"/>
    </location>
</feature>
<evidence type="ECO:0000256" key="1">
    <source>
        <dbReference type="SAM" id="SignalP"/>
    </source>
</evidence>
<name>A0A9P4U0E3_9PEZI</name>
<feature type="domain" description="DUF7730" evidence="2">
    <location>
        <begin position="91"/>
        <end position="251"/>
    </location>
</feature>
<sequence length="312" mass="35636">MKKAVRNFLSVLCFIACCPCCFPCYYCAYRNRKRRGRSQQEEPWTQGPRSPVSVHPLPARKRRISLPSGVTRPRSGTLDTLTNDQRVLPQDQTSLLFQKLPLELRRQIWEECVGGFDVYLGIADLKLQHCKLFPGMNHDQKTLSIQQAEYKLLPLLLTSRQVYTEAIDFLYSSNNFRTAQIEVVPALTSSIRLSRFNAITSLAIHWTLPVVYRHSLFGAPTHETLLWERTTKTLSSMKGLKDLHILLTTSTPFGTPWQWGGAAGGIPDLLSLLCTVRPKKHYCLTIDVPEVEELSECFRDASFELHWKEEGL</sequence>
<comment type="caution">
    <text evidence="3">The sequence shown here is derived from an EMBL/GenBank/DDBJ whole genome shotgun (WGS) entry which is preliminary data.</text>
</comment>
<evidence type="ECO:0000313" key="4">
    <source>
        <dbReference type="Proteomes" id="UP000800235"/>
    </source>
</evidence>
<dbReference type="PANTHER" id="PTHR38790:SF9">
    <property type="entry name" value="F-BOX DOMAIN-CONTAINING PROTEIN"/>
    <property type="match status" value="1"/>
</dbReference>
<dbReference type="AlphaFoldDB" id="A0A9P4U0E3"/>